<feature type="domain" description="SHOCT" evidence="2">
    <location>
        <begin position="50"/>
        <end position="73"/>
    </location>
</feature>
<feature type="transmembrane region" description="Helical" evidence="1">
    <location>
        <begin position="12"/>
        <end position="36"/>
    </location>
</feature>
<evidence type="ECO:0000259" key="2">
    <source>
        <dbReference type="Pfam" id="PF09851"/>
    </source>
</evidence>
<evidence type="ECO:0000313" key="4">
    <source>
        <dbReference type="Proteomes" id="UP000199581"/>
    </source>
</evidence>
<dbReference type="EMBL" id="FOTO01000003">
    <property type="protein sequence ID" value="SFL50712.1"/>
    <property type="molecule type" value="Genomic_DNA"/>
</dbReference>
<evidence type="ECO:0000313" key="3">
    <source>
        <dbReference type="EMBL" id="SFL50712.1"/>
    </source>
</evidence>
<proteinExistence type="predicted"/>
<keyword evidence="4" id="KW-1185">Reference proteome</keyword>
<accession>A0A8G2F3R0</accession>
<gene>
    <name evidence="3" type="ORF">SAMN05421830_10326</name>
</gene>
<name>A0A8G2F3R0_DESNO</name>
<evidence type="ECO:0000256" key="1">
    <source>
        <dbReference type="SAM" id="Phobius"/>
    </source>
</evidence>
<organism evidence="3 4">
    <name type="scientific">Desulfomicrobium norvegicum (strain DSM 1741 / NCIMB 8310)</name>
    <name type="common">Desulfovibrio baculatus (strain Norway 4)</name>
    <name type="synonym">Desulfovibrio desulfuricans (strain Norway 4)</name>
    <dbReference type="NCBI Taxonomy" id="52561"/>
    <lineage>
        <taxon>Bacteria</taxon>
        <taxon>Pseudomonadati</taxon>
        <taxon>Thermodesulfobacteriota</taxon>
        <taxon>Desulfovibrionia</taxon>
        <taxon>Desulfovibrionales</taxon>
        <taxon>Desulfomicrobiaceae</taxon>
        <taxon>Desulfomicrobium</taxon>
    </lineage>
</organism>
<reference evidence="3 4" key="1">
    <citation type="submission" date="2016-10" db="EMBL/GenBank/DDBJ databases">
        <authorList>
            <person name="Varghese N."/>
            <person name="Submissions S."/>
        </authorList>
    </citation>
    <scope>NUCLEOTIDE SEQUENCE [LARGE SCALE GENOMIC DNA]</scope>
    <source>
        <strain evidence="3 4">DSM 1741</strain>
    </source>
</reference>
<protein>
    <submittedName>
        <fullName evidence="3">Putative membrane protein</fullName>
    </submittedName>
</protein>
<dbReference type="InterPro" id="IPR018649">
    <property type="entry name" value="SHOCT"/>
</dbReference>
<keyword evidence="1" id="KW-0812">Transmembrane</keyword>
<keyword evidence="1" id="KW-0472">Membrane</keyword>
<dbReference type="AlphaFoldDB" id="A0A8G2F3R0"/>
<dbReference type="Pfam" id="PF09851">
    <property type="entry name" value="SHOCT"/>
    <property type="match status" value="1"/>
</dbReference>
<dbReference type="Proteomes" id="UP000199581">
    <property type="component" value="Unassembled WGS sequence"/>
</dbReference>
<comment type="caution">
    <text evidence="3">The sequence shown here is derived from an EMBL/GenBank/DDBJ whole genome shotgun (WGS) entry which is preliminary data.</text>
</comment>
<dbReference type="RefSeq" id="WP_244150296.1">
    <property type="nucleotide sequence ID" value="NZ_FOTO01000003.1"/>
</dbReference>
<keyword evidence="1" id="KW-1133">Transmembrane helix</keyword>
<sequence>MWNCGTLPWSGGWMIGHSLWGFLLLVGLGALLWAAFRPRRTPGPKADRSDSLEILKLRLARGEITIEEYNTLKSMI</sequence>